<comment type="caution">
    <text evidence="19">The sequence shown here is derived from an EMBL/GenBank/DDBJ whole genome shotgun (WGS) entry which is preliminary data.</text>
</comment>
<evidence type="ECO:0000259" key="18">
    <source>
        <dbReference type="PROSITE" id="PS50011"/>
    </source>
</evidence>
<comment type="similarity">
    <text evidence="2">Belongs to the class-I aminoacyl-tRNA synthetase family.</text>
</comment>
<dbReference type="InterPro" id="IPR003527">
    <property type="entry name" value="MAP_kinase_CS"/>
</dbReference>
<dbReference type="GO" id="GO:0005737">
    <property type="term" value="C:cytoplasm"/>
    <property type="evidence" value="ECO:0007669"/>
    <property type="project" value="UniProtKB-SubCell"/>
</dbReference>
<comment type="catalytic activity">
    <reaction evidence="13 17">
        <text>L-threonyl-[protein] + ATP = O-phospho-L-threonyl-[protein] + ADP + H(+)</text>
        <dbReference type="Rhea" id="RHEA:46608"/>
        <dbReference type="Rhea" id="RHEA-COMP:11060"/>
        <dbReference type="Rhea" id="RHEA-COMP:11605"/>
        <dbReference type="ChEBI" id="CHEBI:15378"/>
        <dbReference type="ChEBI" id="CHEBI:30013"/>
        <dbReference type="ChEBI" id="CHEBI:30616"/>
        <dbReference type="ChEBI" id="CHEBI:61977"/>
        <dbReference type="ChEBI" id="CHEBI:456216"/>
        <dbReference type="EC" id="2.7.11.24"/>
    </reaction>
</comment>
<dbReference type="PROSITE" id="PS00107">
    <property type="entry name" value="PROTEIN_KINASE_ATP"/>
    <property type="match status" value="1"/>
</dbReference>
<name>L0PG05_PNEJI</name>
<comment type="subcellular location">
    <subcellularLocation>
        <location evidence="1">Cytoplasm</location>
    </subcellularLocation>
</comment>
<dbReference type="STRING" id="1209962.L0PG05"/>
<dbReference type="GO" id="GO:0006436">
    <property type="term" value="P:tryptophanyl-tRNA aminoacylation"/>
    <property type="evidence" value="ECO:0007669"/>
    <property type="project" value="InterPro"/>
</dbReference>
<evidence type="ECO:0000256" key="4">
    <source>
        <dbReference type="ARBA" id="ARBA00022490"/>
    </source>
</evidence>
<evidence type="ECO:0000313" key="19">
    <source>
        <dbReference type="EMBL" id="CCJ31321.1"/>
    </source>
</evidence>
<evidence type="ECO:0000256" key="8">
    <source>
        <dbReference type="ARBA" id="ARBA00022741"/>
    </source>
</evidence>
<feature type="binding site" evidence="16">
    <location>
        <position position="469"/>
    </location>
    <ligand>
        <name>ATP</name>
        <dbReference type="ChEBI" id="CHEBI:30616"/>
    </ligand>
</feature>
<dbReference type="SUPFAM" id="SSF52374">
    <property type="entry name" value="Nucleotidylyl transferase"/>
    <property type="match status" value="1"/>
</dbReference>
<evidence type="ECO:0000256" key="11">
    <source>
        <dbReference type="ARBA" id="ARBA00022917"/>
    </source>
</evidence>
<dbReference type="CDD" id="cd07857">
    <property type="entry name" value="STKc_MPK1"/>
    <property type="match status" value="1"/>
</dbReference>
<evidence type="ECO:0000256" key="10">
    <source>
        <dbReference type="ARBA" id="ARBA00022840"/>
    </source>
</evidence>
<dbReference type="FunFam" id="1.10.240.10:FF:000007">
    <property type="entry name" value="Tryptophan--tRNA ligase"/>
    <property type="match status" value="1"/>
</dbReference>
<evidence type="ECO:0000256" key="7">
    <source>
        <dbReference type="ARBA" id="ARBA00022679"/>
    </source>
</evidence>
<evidence type="ECO:0000256" key="2">
    <source>
        <dbReference type="ARBA" id="ARBA00005594"/>
    </source>
</evidence>
<dbReference type="SMART" id="SM00220">
    <property type="entry name" value="S_TKc"/>
    <property type="match status" value="1"/>
</dbReference>
<dbReference type="EC" id="2.7.11.24" evidence="17"/>
<dbReference type="SUPFAM" id="SSF56112">
    <property type="entry name" value="Protein kinase-like (PK-like)"/>
    <property type="match status" value="1"/>
</dbReference>
<dbReference type="PANTHER" id="PTHR10055:SF1">
    <property type="entry name" value="TRYPTOPHAN--TRNA LIGASE, CYTOPLASMIC"/>
    <property type="match status" value="1"/>
</dbReference>
<dbReference type="GO" id="GO:0006950">
    <property type="term" value="P:response to stress"/>
    <property type="evidence" value="ECO:0007669"/>
    <property type="project" value="UniProtKB-ARBA"/>
</dbReference>
<evidence type="ECO:0000256" key="14">
    <source>
        <dbReference type="ARBA" id="ARBA00048312"/>
    </source>
</evidence>
<dbReference type="InterPro" id="IPR002306">
    <property type="entry name" value="Trp-tRNA-ligase"/>
</dbReference>
<comment type="catalytic activity">
    <reaction evidence="15">
        <text>tRNA(Trp) + L-tryptophan + ATP = L-tryptophyl-tRNA(Trp) + AMP + diphosphate + H(+)</text>
        <dbReference type="Rhea" id="RHEA:24080"/>
        <dbReference type="Rhea" id="RHEA-COMP:9671"/>
        <dbReference type="Rhea" id="RHEA-COMP:9705"/>
        <dbReference type="ChEBI" id="CHEBI:15378"/>
        <dbReference type="ChEBI" id="CHEBI:30616"/>
        <dbReference type="ChEBI" id="CHEBI:33019"/>
        <dbReference type="ChEBI" id="CHEBI:57912"/>
        <dbReference type="ChEBI" id="CHEBI:78442"/>
        <dbReference type="ChEBI" id="CHEBI:78535"/>
        <dbReference type="ChEBI" id="CHEBI:456215"/>
        <dbReference type="EC" id="6.1.1.2"/>
    </reaction>
</comment>
<feature type="domain" description="Protein kinase" evidence="18">
    <location>
        <begin position="437"/>
        <end position="730"/>
    </location>
</feature>
<dbReference type="Gene3D" id="3.40.50.620">
    <property type="entry name" value="HUPs"/>
    <property type="match status" value="1"/>
</dbReference>
<comment type="similarity">
    <text evidence="3">Belongs to the protein kinase superfamily. CMGC Ser/Thr protein kinase family. MAP kinase subfamily.</text>
</comment>
<dbReference type="InterPro" id="IPR011009">
    <property type="entry name" value="Kinase-like_dom_sf"/>
</dbReference>
<evidence type="ECO:0000256" key="5">
    <source>
        <dbReference type="ARBA" id="ARBA00022527"/>
    </source>
</evidence>
<dbReference type="NCBIfam" id="TIGR00233">
    <property type="entry name" value="trpS"/>
    <property type="match status" value="1"/>
</dbReference>
<protein>
    <recommendedName>
        <fullName evidence="17">Mitogen-activated protein kinase</fullName>
        <ecNumber evidence="17">2.7.11.24</ecNumber>
    </recommendedName>
</protein>
<keyword evidence="5 17" id="KW-0723">Serine/threonine-protein kinase</keyword>
<keyword evidence="7 17" id="KW-0808">Transferase</keyword>
<dbReference type="GO" id="GO:0004830">
    <property type="term" value="F:tryptophan-tRNA ligase activity"/>
    <property type="evidence" value="ECO:0007669"/>
    <property type="project" value="UniProtKB-EC"/>
</dbReference>
<evidence type="ECO:0000256" key="6">
    <source>
        <dbReference type="ARBA" id="ARBA00022598"/>
    </source>
</evidence>
<keyword evidence="9 17" id="KW-0418">Kinase</keyword>
<keyword evidence="17" id="KW-0460">Magnesium</keyword>
<dbReference type="Gene3D" id="1.10.240.10">
    <property type="entry name" value="Tyrosyl-Transfer RNA Synthetase"/>
    <property type="match status" value="1"/>
</dbReference>
<dbReference type="GO" id="GO:0005524">
    <property type="term" value="F:ATP binding"/>
    <property type="evidence" value="ECO:0007669"/>
    <property type="project" value="UniProtKB-UniRule"/>
</dbReference>
<dbReference type="VEuPathDB" id="FungiDB:PNEJI1_000499"/>
<dbReference type="FunFam" id="3.30.200.20:FF:000647">
    <property type="entry name" value="Mitogen-activated protein kinase"/>
    <property type="match status" value="1"/>
</dbReference>
<evidence type="ECO:0000256" key="3">
    <source>
        <dbReference type="ARBA" id="ARBA00008832"/>
    </source>
</evidence>
<evidence type="ECO:0000256" key="13">
    <source>
        <dbReference type="ARBA" id="ARBA00047592"/>
    </source>
</evidence>
<dbReference type="GO" id="GO:0004707">
    <property type="term" value="F:MAP kinase activity"/>
    <property type="evidence" value="ECO:0007669"/>
    <property type="project" value="UniProtKB-EC"/>
</dbReference>
<evidence type="ECO:0000256" key="17">
    <source>
        <dbReference type="RuleBase" id="RU361165"/>
    </source>
</evidence>
<reference evidence="19 20" key="1">
    <citation type="journal article" date="2012" name="MBio">
        <title>De novo assembly of the Pneumocystis jirovecii genome from a single bronchoalveolar lavage fluid specimen from a patient.</title>
        <authorList>
            <person name="Cisse O.H."/>
            <person name="Pagni M."/>
            <person name="Hauser P.M."/>
        </authorList>
    </citation>
    <scope>NUCLEOTIDE SEQUENCE [LARGE SCALE GENOMIC DNA]</scope>
    <source>
        <strain evidence="19 20">SE8</strain>
    </source>
</reference>
<comment type="catalytic activity">
    <reaction evidence="14">
        <text>L-seryl-[protein] + ATP = O-phospho-L-seryl-[protein] + ADP + H(+)</text>
        <dbReference type="Rhea" id="RHEA:17989"/>
        <dbReference type="Rhea" id="RHEA-COMP:9863"/>
        <dbReference type="Rhea" id="RHEA-COMP:11604"/>
        <dbReference type="ChEBI" id="CHEBI:15378"/>
        <dbReference type="ChEBI" id="CHEBI:29999"/>
        <dbReference type="ChEBI" id="CHEBI:30616"/>
        <dbReference type="ChEBI" id="CHEBI:83421"/>
        <dbReference type="ChEBI" id="CHEBI:456216"/>
        <dbReference type="EC" id="2.7.11.24"/>
    </reaction>
</comment>
<dbReference type="AlphaFoldDB" id="L0PG05"/>
<dbReference type="Proteomes" id="UP000010422">
    <property type="component" value="Unassembled WGS sequence"/>
</dbReference>
<dbReference type="Pfam" id="PF00069">
    <property type="entry name" value="Pkinase"/>
    <property type="match status" value="1"/>
</dbReference>
<keyword evidence="6" id="KW-0436">Ligase</keyword>
<dbReference type="InterPro" id="IPR008271">
    <property type="entry name" value="Ser/Thr_kinase_AS"/>
</dbReference>
<dbReference type="PANTHER" id="PTHR10055">
    <property type="entry name" value="TRYPTOPHANYL-TRNA SYNTHETASE"/>
    <property type="match status" value="1"/>
</dbReference>
<dbReference type="Pfam" id="PF00579">
    <property type="entry name" value="tRNA-synt_1b"/>
    <property type="match status" value="2"/>
</dbReference>
<evidence type="ECO:0000256" key="12">
    <source>
        <dbReference type="ARBA" id="ARBA00023146"/>
    </source>
</evidence>
<evidence type="ECO:0000256" key="1">
    <source>
        <dbReference type="ARBA" id="ARBA00004496"/>
    </source>
</evidence>
<evidence type="ECO:0000256" key="16">
    <source>
        <dbReference type="PROSITE-ProRule" id="PRU10141"/>
    </source>
</evidence>
<dbReference type="InterPro" id="IPR014729">
    <property type="entry name" value="Rossmann-like_a/b/a_fold"/>
</dbReference>
<dbReference type="PROSITE" id="PS01351">
    <property type="entry name" value="MAPK"/>
    <property type="match status" value="1"/>
</dbReference>
<dbReference type="EMBL" id="CAKM01000283">
    <property type="protein sequence ID" value="CCJ31321.1"/>
    <property type="molecule type" value="Genomic_DNA"/>
</dbReference>
<sequence>MQEPNAKTNEKTTCELDICSLHLDSKDKKEFSEKKEQKEQIVTPWKAEGALVDGKYEAIDYDRLIEKFGTKYLDDALLERFEKLTNKKAHVFLRRKIVFSHRDFSNILDQYEQKKPFYIYTGRGPSSSSMHLGHMVPFLFCKWLQDVFSAFVVIQLTDDEKYLFKQELKLEDTYQYAKENARDIIACGFDPEKTLIFANTDFVSGAFYRNVVRISKYITYNKCKATFGFREDDSIGKYHFVSIQAAPCFSNSFPQIFNSATNIPCLIPMAIDQDPYFRLARDAADRLGYLKPSLIHTKFFPSLQGHGTKMSASLMHTAIYMADTPSQIKNKIKKYAFSGGGATLEEHMEKGGNPDIDVSFNYLMYFLEDDNQLEQIRRDYSSGKMLTSELKEITIKVLQEFVSEFQKRLKLVTDETMNTEHSVFNVMGQDFAVQKGYEVIRDLGKGSYGIVCAARNIQGGIHDKVAIKKITNIFSKKMLAKRALREIMLLQHFRDHKNITMLYDMDIVDPCAFNELYLYEELMQANLNSIIRSNQPLTDAHFQSFIYQILCGLKYIHSANVLHRDLKPSNLLINADCELKICDFGLSRGMLLNQGQGTEYMTEYVTTRWYRAPEIMLSFQSYSKAIDIWSVGCILAELLGRKPFFKGRNYVDQLNQIFCILGTPDENIISKIKSTSAQNYIRGLPVVPKISYSKIFPYANPDALDLLNRLLTFDPDDRISCEKALEHPYLIIWHDPKKEPVCSKQFDFGFEAIDNIEEIKRKY</sequence>
<dbReference type="InterPro" id="IPR000719">
    <property type="entry name" value="Prot_kinase_dom"/>
</dbReference>
<organism evidence="20">
    <name type="scientific">Pneumocystis jirovecii</name>
    <name type="common">Human pneumocystis pneumonia agent</name>
    <dbReference type="NCBI Taxonomy" id="42068"/>
    <lineage>
        <taxon>Eukaryota</taxon>
        <taxon>Fungi</taxon>
        <taxon>Dikarya</taxon>
        <taxon>Ascomycota</taxon>
        <taxon>Taphrinomycotina</taxon>
        <taxon>Pneumocystomycetes</taxon>
        <taxon>Pneumocystaceae</taxon>
        <taxon>Pneumocystis</taxon>
    </lineage>
</organism>
<dbReference type="PRINTS" id="PR01039">
    <property type="entry name" value="TRNASYNTHTRP"/>
</dbReference>
<dbReference type="InterPro" id="IPR002305">
    <property type="entry name" value="aa-tRNA-synth_Ic"/>
</dbReference>
<comment type="cofactor">
    <cofactor evidence="17">
        <name>Mg(2+)</name>
        <dbReference type="ChEBI" id="CHEBI:18420"/>
    </cofactor>
</comment>
<dbReference type="PROSITE" id="PS00108">
    <property type="entry name" value="PROTEIN_KINASE_ST"/>
    <property type="match status" value="1"/>
</dbReference>
<evidence type="ECO:0000256" key="15">
    <source>
        <dbReference type="ARBA" id="ARBA00049929"/>
    </source>
</evidence>
<dbReference type="CDD" id="cd00806">
    <property type="entry name" value="TrpRS_core"/>
    <property type="match status" value="1"/>
</dbReference>
<evidence type="ECO:0000313" key="20">
    <source>
        <dbReference type="Proteomes" id="UP000010422"/>
    </source>
</evidence>
<dbReference type="GO" id="GO:0106310">
    <property type="term" value="F:protein serine kinase activity"/>
    <property type="evidence" value="ECO:0007669"/>
    <property type="project" value="RHEA"/>
</dbReference>
<gene>
    <name evidence="19" type="ORF">PNEJI1_000499</name>
</gene>
<evidence type="ECO:0000256" key="9">
    <source>
        <dbReference type="ARBA" id="ARBA00022777"/>
    </source>
</evidence>
<dbReference type="FunFam" id="3.40.50.620:FF:000033">
    <property type="entry name" value="tryptophan--tRNA ligase, cytoplasmic"/>
    <property type="match status" value="1"/>
</dbReference>
<keyword evidence="10 16" id="KW-0067">ATP-binding</keyword>
<keyword evidence="12" id="KW-0030">Aminoacyl-tRNA synthetase</keyword>
<dbReference type="InterPro" id="IPR017441">
    <property type="entry name" value="Protein_kinase_ATP_BS"/>
</dbReference>
<comment type="similarity">
    <text evidence="17">Belongs to the protein kinase superfamily. Ser/Thr protein kinase family. MAP kinase subfamily.</text>
</comment>
<dbReference type="PROSITE" id="PS50011">
    <property type="entry name" value="PROTEIN_KINASE_DOM"/>
    <property type="match status" value="1"/>
</dbReference>
<dbReference type="FunFam" id="1.10.510.10:FF:000013">
    <property type="entry name" value="Mitogen-activated protein kinase"/>
    <property type="match status" value="1"/>
</dbReference>
<keyword evidence="4" id="KW-0963">Cytoplasm</keyword>
<proteinExistence type="inferred from homology"/>
<dbReference type="Gene3D" id="3.30.200.20">
    <property type="entry name" value="Phosphorylase Kinase, domain 1"/>
    <property type="match status" value="1"/>
</dbReference>
<keyword evidence="11" id="KW-0648">Protein biosynthesis</keyword>
<comment type="activity regulation">
    <text evidence="17">Activated by threonine and tyrosine phosphorylation.</text>
</comment>
<keyword evidence="8 16" id="KW-0547">Nucleotide-binding</keyword>
<dbReference type="InParanoid" id="L0PG05"/>
<accession>L0PG05</accession>
<dbReference type="Gene3D" id="1.10.510.10">
    <property type="entry name" value="Transferase(Phosphotransferase) domain 1"/>
    <property type="match status" value="1"/>
</dbReference>